<dbReference type="Pfam" id="PF13358">
    <property type="entry name" value="DDE_3"/>
    <property type="match status" value="1"/>
</dbReference>
<dbReference type="NCBIfam" id="NF033545">
    <property type="entry name" value="transpos_IS630"/>
    <property type="match status" value="1"/>
</dbReference>
<protein>
    <submittedName>
        <fullName evidence="2">IS630 family transposase</fullName>
    </submittedName>
</protein>
<dbReference type="InterPro" id="IPR038717">
    <property type="entry name" value="Tc1-like_DDE_dom"/>
</dbReference>
<dbReference type="InterPro" id="IPR047655">
    <property type="entry name" value="Transpos_IS630-like"/>
</dbReference>
<sequence length="196" mass="22642">MLRNRSVPDIRLKRENWRQHIPENDAKHLVFLDESGINTDMTRRYARAKKDQRAVDSTPLNTPATTTILSSIRLDGSCIYTTYQGGTTAERFESYLESDLLPTLGPDDIVVMDNMRSHHAKTVKNLLDEKHIQYLYLPPYSPDYNPIENMWSKIKANMRKQKVRTAALLSEAIRKAFSTIRISDCMGWFRACGYVQ</sequence>
<dbReference type="PANTHER" id="PTHR46564:SF1">
    <property type="entry name" value="TRANSPOSASE"/>
    <property type="match status" value="1"/>
</dbReference>
<accession>A0A9D1GH28</accession>
<dbReference type="Gene3D" id="3.30.420.10">
    <property type="entry name" value="Ribonuclease H-like superfamily/Ribonuclease H"/>
    <property type="match status" value="1"/>
</dbReference>
<dbReference type="GO" id="GO:0003676">
    <property type="term" value="F:nucleic acid binding"/>
    <property type="evidence" value="ECO:0007669"/>
    <property type="project" value="InterPro"/>
</dbReference>
<name>A0A9D1GH28_9FIRM</name>
<organism evidence="2 3">
    <name type="scientific">Candidatus Caccovicinus merdipullorum</name>
    <dbReference type="NCBI Taxonomy" id="2840724"/>
    <lineage>
        <taxon>Bacteria</taxon>
        <taxon>Bacillati</taxon>
        <taxon>Bacillota</taxon>
        <taxon>Clostridia</taxon>
        <taxon>Eubacteriales</taxon>
        <taxon>Candidatus Caccovicinus</taxon>
    </lineage>
</organism>
<evidence type="ECO:0000313" key="2">
    <source>
        <dbReference type="EMBL" id="HIT40860.1"/>
    </source>
</evidence>
<dbReference type="AlphaFoldDB" id="A0A9D1GH28"/>
<evidence type="ECO:0000313" key="3">
    <source>
        <dbReference type="Proteomes" id="UP000886860"/>
    </source>
</evidence>
<gene>
    <name evidence="2" type="ORF">IAB60_01985</name>
</gene>
<comment type="caution">
    <text evidence="2">The sequence shown here is derived from an EMBL/GenBank/DDBJ whole genome shotgun (WGS) entry which is preliminary data.</text>
</comment>
<dbReference type="InterPro" id="IPR036397">
    <property type="entry name" value="RNaseH_sf"/>
</dbReference>
<evidence type="ECO:0000259" key="1">
    <source>
        <dbReference type="Pfam" id="PF13358"/>
    </source>
</evidence>
<proteinExistence type="predicted"/>
<reference evidence="2" key="1">
    <citation type="submission" date="2020-10" db="EMBL/GenBank/DDBJ databases">
        <authorList>
            <person name="Gilroy R."/>
        </authorList>
    </citation>
    <scope>NUCLEOTIDE SEQUENCE</scope>
    <source>
        <strain evidence="2">CHK123-3438</strain>
    </source>
</reference>
<dbReference type="SUPFAM" id="SSF53098">
    <property type="entry name" value="Ribonuclease H-like"/>
    <property type="match status" value="1"/>
</dbReference>
<dbReference type="EMBL" id="DVKS01000036">
    <property type="protein sequence ID" value="HIT40860.1"/>
    <property type="molecule type" value="Genomic_DNA"/>
</dbReference>
<dbReference type="PANTHER" id="PTHR46564">
    <property type="entry name" value="TRANSPOSASE"/>
    <property type="match status" value="1"/>
</dbReference>
<feature type="domain" description="Tc1-like transposase DDE" evidence="1">
    <location>
        <begin position="28"/>
        <end position="165"/>
    </location>
</feature>
<reference evidence="2" key="2">
    <citation type="journal article" date="2021" name="PeerJ">
        <title>Extensive microbial diversity within the chicken gut microbiome revealed by metagenomics and culture.</title>
        <authorList>
            <person name="Gilroy R."/>
            <person name="Ravi A."/>
            <person name="Getino M."/>
            <person name="Pursley I."/>
            <person name="Horton D.L."/>
            <person name="Alikhan N.F."/>
            <person name="Baker D."/>
            <person name="Gharbi K."/>
            <person name="Hall N."/>
            <person name="Watson M."/>
            <person name="Adriaenssens E.M."/>
            <person name="Foster-Nyarko E."/>
            <person name="Jarju S."/>
            <person name="Secka A."/>
            <person name="Antonio M."/>
            <person name="Oren A."/>
            <person name="Chaudhuri R.R."/>
            <person name="La Ragione R."/>
            <person name="Hildebrand F."/>
            <person name="Pallen M.J."/>
        </authorList>
    </citation>
    <scope>NUCLEOTIDE SEQUENCE</scope>
    <source>
        <strain evidence="2">CHK123-3438</strain>
    </source>
</reference>
<dbReference type="Proteomes" id="UP000886860">
    <property type="component" value="Unassembled WGS sequence"/>
</dbReference>
<dbReference type="InterPro" id="IPR012337">
    <property type="entry name" value="RNaseH-like_sf"/>
</dbReference>